<gene>
    <name evidence="1" type="ORF">LCGC14_2356450</name>
</gene>
<proteinExistence type="predicted"/>
<feature type="non-terminal residue" evidence="1">
    <location>
        <position position="1"/>
    </location>
</feature>
<sequence length="308" mass="33795">VYYIKDAFDGNLVSSMWMPKCAINSLAINFDDPKGRITRDIEVGSDDRRIFLGGNKYLIRVEDTAASGVSGNYVIEISDPAPVVDPNNVGVYVLRIDRTRGSTTTSLTITTDYTYDNSPKEITVVAAIAGDVYNVYYSAASFGSAGDPTTVDSDSICFLKAENITVLIDDGSTEQEMDRLSSLSISVTFNRIDENVLGNDERILREISDTPVTVSFSGRLKNYYDEKAWMVELGNTDVISSVKLFSDDVKITVKIFNNADKDTFLIGYQIDNLSYTDGSFSTAANEFGTMDVTAEGDNLVITTTELDL</sequence>
<evidence type="ECO:0000313" key="1">
    <source>
        <dbReference type="EMBL" id="KKL45364.1"/>
    </source>
</evidence>
<dbReference type="EMBL" id="LAZR01034415">
    <property type="protein sequence ID" value="KKL45364.1"/>
    <property type="molecule type" value="Genomic_DNA"/>
</dbReference>
<reference evidence="1" key="1">
    <citation type="journal article" date="2015" name="Nature">
        <title>Complex archaea that bridge the gap between prokaryotes and eukaryotes.</title>
        <authorList>
            <person name="Spang A."/>
            <person name="Saw J.H."/>
            <person name="Jorgensen S.L."/>
            <person name="Zaremba-Niedzwiedzka K."/>
            <person name="Martijn J."/>
            <person name="Lind A.E."/>
            <person name="van Eijk R."/>
            <person name="Schleper C."/>
            <person name="Guy L."/>
            <person name="Ettema T.J."/>
        </authorList>
    </citation>
    <scope>NUCLEOTIDE SEQUENCE</scope>
</reference>
<protein>
    <submittedName>
        <fullName evidence="1">Uncharacterized protein</fullName>
    </submittedName>
</protein>
<name>A0A0F9C884_9ZZZZ</name>
<comment type="caution">
    <text evidence="1">The sequence shown here is derived from an EMBL/GenBank/DDBJ whole genome shotgun (WGS) entry which is preliminary data.</text>
</comment>
<dbReference type="AlphaFoldDB" id="A0A0F9C884"/>
<accession>A0A0F9C884</accession>
<organism evidence="1">
    <name type="scientific">marine sediment metagenome</name>
    <dbReference type="NCBI Taxonomy" id="412755"/>
    <lineage>
        <taxon>unclassified sequences</taxon>
        <taxon>metagenomes</taxon>
        <taxon>ecological metagenomes</taxon>
    </lineage>
</organism>